<reference evidence="1" key="2">
    <citation type="journal article" date="2015" name="Data Brief">
        <title>Shoot transcriptome of the giant reed, Arundo donax.</title>
        <authorList>
            <person name="Barrero R.A."/>
            <person name="Guerrero F.D."/>
            <person name="Moolhuijzen P."/>
            <person name="Goolsby J.A."/>
            <person name="Tidwell J."/>
            <person name="Bellgard S.E."/>
            <person name="Bellgard M.I."/>
        </authorList>
    </citation>
    <scope>NUCLEOTIDE SEQUENCE</scope>
    <source>
        <tissue evidence="1">Shoot tissue taken approximately 20 cm above the soil surface</tissue>
    </source>
</reference>
<organism evidence="1">
    <name type="scientific">Arundo donax</name>
    <name type="common">Giant reed</name>
    <name type="synonym">Donax arundinaceus</name>
    <dbReference type="NCBI Taxonomy" id="35708"/>
    <lineage>
        <taxon>Eukaryota</taxon>
        <taxon>Viridiplantae</taxon>
        <taxon>Streptophyta</taxon>
        <taxon>Embryophyta</taxon>
        <taxon>Tracheophyta</taxon>
        <taxon>Spermatophyta</taxon>
        <taxon>Magnoliopsida</taxon>
        <taxon>Liliopsida</taxon>
        <taxon>Poales</taxon>
        <taxon>Poaceae</taxon>
        <taxon>PACMAD clade</taxon>
        <taxon>Arundinoideae</taxon>
        <taxon>Arundineae</taxon>
        <taxon>Arundo</taxon>
    </lineage>
</organism>
<dbReference type="EMBL" id="GBRH01167220">
    <property type="protein sequence ID" value="JAE30676.1"/>
    <property type="molecule type" value="Transcribed_RNA"/>
</dbReference>
<protein>
    <submittedName>
        <fullName evidence="1">Uncharacterized protein</fullName>
    </submittedName>
</protein>
<proteinExistence type="predicted"/>
<accession>A0A0A9H751</accession>
<name>A0A0A9H751_ARUDO</name>
<evidence type="ECO:0000313" key="1">
    <source>
        <dbReference type="EMBL" id="JAE30676.1"/>
    </source>
</evidence>
<dbReference type="AlphaFoldDB" id="A0A0A9H751"/>
<reference evidence="1" key="1">
    <citation type="submission" date="2014-09" db="EMBL/GenBank/DDBJ databases">
        <authorList>
            <person name="Magalhaes I.L.F."/>
            <person name="Oliveira U."/>
            <person name="Santos F.R."/>
            <person name="Vidigal T.H.D.A."/>
            <person name="Brescovit A.D."/>
            <person name="Santos A.J."/>
        </authorList>
    </citation>
    <scope>NUCLEOTIDE SEQUENCE</scope>
    <source>
        <tissue evidence="1">Shoot tissue taken approximately 20 cm above the soil surface</tissue>
    </source>
</reference>
<sequence>MVGDCAYRVEKAYNLCRVYKPIRIATSLVLGNGYGVVSMIRLLCVGFCCNI</sequence>